<organism evidence="1 2">
    <name type="scientific">Proteus myxofaciens ATCC 19692</name>
    <dbReference type="NCBI Taxonomy" id="1354337"/>
    <lineage>
        <taxon>Bacteria</taxon>
        <taxon>Pseudomonadati</taxon>
        <taxon>Pseudomonadota</taxon>
        <taxon>Gammaproteobacteria</taxon>
        <taxon>Enterobacterales</taxon>
        <taxon>Morganellaceae</taxon>
        <taxon>Proteus</taxon>
    </lineage>
</organism>
<dbReference type="InterPro" id="IPR006498">
    <property type="entry name" value="Tail_tube"/>
</dbReference>
<dbReference type="Proteomes" id="UP000094023">
    <property type="component" value="Unassembled WGS sequence"/>
</dbReference>
<comment type="caution">
    <text evidence="1">The sequence shown here is derived from an EMBL/GenBank/DDBJ whole genome shotgun (WGS) entry which is preliminary data.</text>
</comment>
<evidence type="ECO:0000313" key="2">
    <source>
        <dbReference type="Proteomes" id="UP000094023"/>
    </source>
</evidence>
<gene>
    <name evidence="1" type="ORF">M983_0083</name>
</gene>
<accession>A0A198GPW5</accession>
<dbReference type="RefSeq" id="WP_066745324.1">
    <property type="nucleotide sequence ID" value="NZ_LXEN01000005.1"/>
</dbReference>
<proteinExistence type="predicted"/>
<protein>
    <submittedName>
        <fullName evidence="1">Phage major tail tube protein</fullName>
    </submittedName>
</protein>
<dbReference type="AlphaFoldDB" id="A0A198GPW5"/>
<dbReference type="OrthoDB" id="3078668at2"/>
<dbReference type="EMBL" id="LXEN01000005">
    <property type="protein sequence ID" value="OAT39133.1"/>
    <property type="molecule type" value="Genomic_DNA"/>
</dbReference>
<evidence type="ECO:0000313" key="1">
    <source>
        <dbReference type="EMBL" id="OAT39133.1"/>
    </source>
</evidence>
<keyword evidence="2" id="KW-1185">Reference proteome</keyword>
<reference evidence="1 2" key="1">
    <citation type="submission" date="2016-04" db="EMBL/GenBank/DDBJ databases">
        <title>ATOL: Assembling a taxonomically balanced genome-scale reconstruction of the evolutionary history of the Enterobacteriaceae.</title>
        <authorList>
            <person name="Plunkett G.III."/>
            <person name="Neeno-Eckwall E.C."/>
            <person name="Glasner J.D."/>
            <person name="Perna N.T."/>
        </authorList>
    </citation>
    <scope>NUCLEOTIDE SEQUENCE [LARGE SCALE GENOMIC DNA]</scope>
    <source>
        <strain evidence="1 2">ATCC 19692</strain>
    </source>
</reference>
<sequence>MALPRKLKNFNVFINGNNYVGVAEEFTLPKITRKLEAYRGGGMNGSVQIDMGLDDGALDSEFTLGGADIDVYRQWGASTIDAVQLRLCGAYQRDDTGETLAVEVVLRGRYSEIDGGNWKSGDNTQTKVTVKPTYYKLVMDGQEIIEIDIVNMVEKVDGKDLLQAQRDALGL</sequence>
<name>A0A198GPW5_9GAMM</name>
<dbReference type="NCBIfam" id="TIGR01611">
    <property type="entry name" value="tail_tube"/>
    <property type="match status" value="1"/>
</dbReference>
<dbReference type="Pfam" id="PF04985">
    <property type="entry name" value="Phage_tube"/>
    <property type="match status" value="1"/>
</dbReference>
<dbReference type="PATRIC" id="fig|1354337.4.peg.87"/>
<dbReference type="STRING" id="1354337.M983_0083"/>